<dbReference type="InterPro" id="IPR013783">
    <property type="entry name" value="Ig-like_fold"/>
</dbReference>
<dbReference type="PANTHER" id="PTHR43547">
    <property type="entry name" value="TWO-COMPONENT HISTIDINE KINASE"/>
    <property type="match status" value="1"/>
</dbReference>
<feature type="domain" description="HTH luxR-type" evidence="4">
    <location>
        <begin position="897"/>
        <end position="954"/>
    </location>
</feature>
<dbReference type="InterPro" id="IPR036388">
    <property type="entry name" value="WH-like_DNA-bd_sf"/>
</dbReference>
<dbReference type="PANTHER" id="PTHR43547:SF2">
    <property type="entry name" value="HYBRID SIGNAL TRANSDUCTION HISTIDINE KINASE C"/>
    <property type="match status" value="1"/>
</dbReference>
<evidence type="ECO:0000256" key="2">
    <source>
        <dbReference type="SAM" id="Phobius"/>
    </source>
</evidence>
<dbReference type="SMART" id="SM00421">
    <property type="entry name" value="HTH_LUXR"/>
    <property type="match status" value="1"/>
</dbReference>
<dbReference type="EMBL" id="JAGHKP010000001">
    <property type="protein sequence ID" value="MBO9151375.1"/>
    <property type="molecule type" value="Genomic_DNA"/>
</dbReference>
<evidence type="ECO:0000259" key="4">
    <source>
        <dbReference type="SMART" id="SM00421"/>
    </source>
</evidence>
<evidence type="ECO:0000313" key="5">
    <source>
        <dbReference type="EMBL" id="MBO9151375.1"/>
    </source>
</evidence>
<dbReference type="InterPro" id="IPR016032">
    <property type="entry name" value="Sig_transdc_resp-reg_C-effctor"/>
</dbReference>
<evidence type="ECO:0000256" key="1">
    <source>
        <dbReference type="ARBA" id="ARBA00022553"/>
    </source>
</evidence>
<dbReference type="Pfam" id="PF07495">
    <property type="entry name" value="Y_Y_Y"/>
    <property type="match status" value="1"/>
</dbReference>
<keyword evidence="3" id="KW-0732">Signal</keyword>
<evidence type="ECO:0000256" key="3">
    <source>
        <dbReference type="SAM" id="SignalP"/>
    </source>
</evidence>
<gene>
    <name evidence="5" type="ORF">J7I43_04100</name>
</gene>
<reference evidence="6" key="1">
    <citation type="submission" date="2021-03" db="EMBL/GenBank/DDBJ databases">
        <title>Assistant Professor.</title>
        <authorList>
            <person name="Huq M.A."/>
        </authorList>
    </citation>
    <scope>NUCLEOTIDE SEQUENCE [LARGE SCALE GENOMIC DNA]</scope>
    <source>
        <strain evidence="6">MAH-28</strain>
    </source>
</reference>
<dbReference type="InterPro" id="IPR000792">
    <property type="entry name" value="Tscrpt_reg_LuxR_C"/>
</dbReference>
<feature type="signal peptide" evidence="3">
    <location>
        <begin position="1"/>
        <end position="17"/>
    </location>
</feature>
<keyword evidence="1" id="KW-0597">Phosphoprotein</keyword>
<dbReference type="Gene3D" id="1.10.10.10">
    <property type="entry name" value="Winged helix-like DNA-binding domain superfamily/Winged helix DNA-binding domain"/>
    <property type="match status" value="1"/>
</dbReference>
<dbReference type="SUPFAM" id="SSF46894">
    <property type="entry name" value="C-terminal effector domain of the bipartite response regulators"/>
    <property type="match status" value="1"/>
</dbReference>
<evidence type="ECO:0000313" key="6">
    <source>
        <dbReference type="Proteomes" id="UP000679126"/>
    </source>
</evidence>
<keyword evidence="2" id="KW-1133">Transmembrane helix</keyword>
<feature type="chain" id="PRO_5046309306" description="HTH luxR-type domain-containing protein" evidence="3">
    <location>
        <begin position="18"/>
        <end position="957"/>
    </location>
</feature>
<protein>
    <recommendedName>
        <fullName evidence="4">HTH luxR-type domain-containing protein</fullName>
    </recommendedName>
</protein>
<proteinExistence type="predicted"/>
<dbReference type="RefSeq" id="WP_209143529.1">
    <property type="nucleotide sequence ID" value="NZ_JAGHKP010000001.1"/>
</dbReference>
<dbReference type="Proteomes" id="UP000679126">
    <property type="component" value="Unassembled WGS sequence"/>
</dbReference>
<dbReference type="CDD" id="cd22249">
    <property type="entry name" value="UDM1_RNF168_RNF169-like"/>
    <property type="match status" value="1"/>
</dbReference>
<comment type="caution">
    <text evidence="5">The sequence shown here is derived from an EMBL/GenBank/DDBJ whole genome shotgun (WGS) entry which is preliminary data.</text>
</comment>
<dbReference type="Gene3D" id="2.130.10.10">
    <property type="entry name" value="YVTN repeat-like/Quinoprotein amine dehydrogenase"/>
    <property type="match status" value="2"/>
</dbReference>
<organism evidence="5 6">
    <name type="scientific">Chitinophaga chungangae</name>
    <dbReference type="NCBI Taxonomy" id="2821488"/>
    <lineage>
        <taxon>Bacteria</taxon>
        <taxon>Pseudomonadati</taxon>
        <taxon>Bacteroidota</taxon>
        <taxon>Chitinophagia</taxon>
        <taxon>Chitinophagales</taxon>
        <taxon>Chitinophagaceae</taxon>
        <taxon>Chitinophaga</taxon>
    </lineage>
</organism>
<sequence>MRTLIVLLAFCSNAAYAQNTLGTPFVANYHKALFNGGSRTWDIKQDNKGIMYFANDEGLVTFNGSFWKLFPLPNKTVLRSIYIDKNDRIYAGGQDEIGYFEAGDYHTLRYTSLKKLIPRQYQDFADVWNTIVHEKAVFFRVSDRIFKLDNQRIAVYKPTGEWSFLGKAGGRLFAQDAGTGLLEYKNERWAPLKNGRLLQKMSVTAVFPSGKDDYRIETLNNVSFWLHNDSIFTIKGIPQKDVYTPSFSQLSDSVFVAATALEGCLVRDARHQLIQRISVAEGLQNNNATSVFVDRDKNIWAGVDNAISFISYGSPIKFLRPDRVNDVIGFSTMIYDGRLYLSTSNGVYAAPLADGAGDMSLQKSQFSLVKNSDRGEAWQLEEMNGQLLSTHNNGTYVIRDHEAFPVSKGMGSWKFLPMSSVYPIKNILVGGYWGIDLLHFDEKGFQYAGRLKGTTDSYRFLTMDENGDIWSSHPYRGIYRLRVSADSLRYETRFYSAANGLPSAFNNYVFMIKNRVVFPTESGIYEFNTAADKFVPSDFLSVFSGMAVRYMKEDAEGNIWFCSGRKLGLARFSAKDTAHPYSITFFPELEAHMLSKFDNIYPYNPENIFIGSEKGAIHINYKKYVSQKRALTIFLNEAKAIGARDSLLSGGFYQAGGQQREMHSLPPNFNAFHFEYSVPAYGFTNDIEYSYRLKGYEREWSAWSTKTAKDYTNLPDGRYTFMVKARDNLHNESNQLEYSFVISPPWYKSPWAMPGYAVIGILVFYLLRAWHKRKLRQQQQKFDEKKKQLEYIHQLEREKSEKEIIQLQNEKLAGEVALKNKELASATMQLAGNTDTLSKLKDQVVKLNSHAGSGETEMKKIIALVKGAEESNANWDKFAEHFDEVNNDLLMKLKKAYPDLSRSDLKICAYLRLNFSSKQISQLHNISVRGVEIHRYRIRKKLGLKTGQSISSFFDGL</sequence>
<name>A0ABS3YA61_9BACT</name>
<keyword evidence="6" id="KW-1185">Reference proteome</keyword>
<feature type="transmembrane region" description="Helical" evidence="2">
    <location>
        <begin position="751"/>
        <end position="770"/>
    </location>
</feature>
<accession>A0ABS3YA61</accession>
<keyword evidence="2" id="KW-0812">Transmembrane</keyword>
<dbReference type="InterPro" id="IPR011123">
    <property type="entry name" value="Y_Y_Y"/>
</dbReference>
<dbReference type="Gene3D" id="2.60.40.10">
    <property type="entry name" value="Immunoglobulins"/>
    <property type="match status" value="1"/>
</dbReference>
<keyword evidence="2" id="KW-0472">Membrane</keyword>
<dbReference type="InterPro" id="IPR015943">
    <property type="entry name" value="WD40/YVTN_repeat-like_dom_sf"/>
</dbReference>